<keyword evidence="4 6" id="KW-0456">Lyase</keyword>
<comment type="cofactor">
    <cofactor evidence="1 5 6">
        <name>pyridoxal 5'-phosphate</name>
        <dbReference type="ChEBI" id="CHEBI:597326"/>
    </cofactor>
</comment>
<comment type="similarity">
    <text evidence="2 6">Belongs to the group II decarboxylase family.</text>
</comment>
<evidence type="ECO:0000256" key="4">
    <source>
        <dbReference type="ARBA" id="ARBA00023239"/>
    </source>
</evidence>
<dbReference type="GO" id="GO:0030170">
    <property type="term" value="F:pyridoxal phosphate binding"/>
    <property type="evidence" value="ECO:0007669"/>
    <property type="project" value="InterPro"/>
</dbReference>
<dbReference type="SUPFAM" id="SSF53383">
    <property type="entry name" value="PLP-dependent transferases"/>
    <property type="match status" value="1"/>
</dbReference>
<dbReference type="InterPro" id="IPR015422">
    <property type="entry name" value="PyrdxlP-dep_Trfase_small"/>
</dbReference>
<dbReference type="Gene3D" id="3.40.640.10">
    <property type="entry name" value="Type I PLP-dependent aspartate aminotransferase-like (Major domain)"/>
    <property type="match status" value="1"/>
</dbReference>
<evidence type="ECO:0000256" key="1">
    <source>
        <dbReference type="ARBA" id="ARBA00001933"/>
    </source>
</evidence>
<dbReference type="InterPro" id="IPR015421">
    <property type="entry name" value="PyrdxlP-dep_Trfase_major"/>
</dbReference>
<evidence type="ECO:0008006" key="9">
    <source>
        <dbReference type="Google" id="ProtNLM"/>
    </source>
</evidence>
<sequence>MENDKDSACLERAHVHSLEVLQKQSIPVLPESSRLEDARSTLLRNIPEHGLGIAQTTAHLLQDIAPALNASSLSPTYYGFVVGGVTPAARVADSLVSTYDQTPTIHLPDQTVASNVEDKALRLLMDLLRFDQSSWSGVFSTGATASNVLGLACGREYILNERIKSRLGPDSEERVGSLGLLQACRIAGVEGIDILTTMAHSSLFKASSILGLGRNCVHDVGTSDGCVTFDLQKLEQHLKSGHHNNASIVVISCGEVNTGFFATHNLADVQALRTLCDKYGAWLHVDGAFGLFTRILDGLPEFETVAQGARGLTLADSIAGDGHKLLNVPYDCGFFLCRHPSIAPQVFQNPNAAYLNTKNAATDMIQSALNVGIENSRRFRGLPVYATLTAYGRQGYADMLKRQVRFARAVAAYLFVHADFELLPSDIFRDRVRIDQDIFIIVLFKAKNEALNNTLAKRINASSKMYVSGTVWDNCPASRIAVSNWQVDPDRDINVVRTVLEDVLSACSKESSET</sequence>
<evidence type="ECO:0000313" key="7">
    <source>
        <dbReference type="EMBL" id="CAF9902839.1"/>
    </source>
</evidence>
<dbReference type="Proteomes" id="UP000664203">
    <property type="component" value="Unassembled WGS sequence"/>
</dbReference>
<dbReference type="GO" id="GO:0016831">
    <property type="term" value="F:carboxy-lyase activity"/>
    <property type="evidence" value="ECO:0007669"/>
    <property type="project" value="TreeGrafter"/>
</dbReference>
<dbReference type="EMBL" id="CAJPDR010000001">
    <property type="protein sequence ID" value="CAF9902839.1"/>
    <property type="molecule type" value="Genomic_DNA"/>
</dbReference>
<reference evidence="7" key="1">
    <citation type="submission" date="2021-03" db="EMBL/GenBank/DDBJ databases">
        <authorList>
            <person name="Tagirdzhanova G."/>
        </authorList>
    </citation>
    <scope>NUCLEOTIDE SEQUENCE</scope>
</reference>
<dbReference type="InterPro" id="IPR002129">
    <property type="entry name" value="PyrdxlP-dep_de-COase"/>
</dbReference>
<protein>
    <recommendedName>
        <fullName evidence="9">Pyridoxal-dependent decarboxylase</fullName>
    </recommendedName>
</protein>
<proteinExistence type="inferred from homology"/>
<evidence type="ECO:0000256" key="3">
    <source>
        <dbReference type="ARBA" id="ARBA00022898"/>
    </source>
</evidence>
<dbReference type="GO" id="GO:0019752">
    <property type="term" value="P:carboxylic acid metabolic process"/>
    <property type="evidence" value="ECO:0007669"/>
    <property type="project" value="InterPro"/>
</dbReference>
<name>A0A8H3EAE3_9LECA</name>
<dbReference type="InterPro" id="IPR010977">
    <property type="entry name" value="Aromatic_deC"/>
</dbReference>
<evidence type="ECO:0000313" key="8">
    <source>
        <dbReference type="Proteomes" id="UP000664203"/>
    </source>
</evidence>
<dbReference type="PANTHER" id="PTHR11999">
    <property type="entry name" value="GROUP II PYRIDOXAL-5-PHOSPHATE DECARBOXYLASE"/>
    <property type="match status" value="1"/>
</dbReference>
<feature type="modified residue" description="N6-(pyridoxal phosphate)lysine" evidence="5">
    <location>
        <position position="324"/>
    </location>
</feature>
<comment type="caution">
    <text evidence="7">The sequence shown here is derived from an EMBL/GenBank/DDBJ whole genome shotgun (WGS) entry which is preliminary data.</text>
</comment>
<keyword evidence="8" id="KW-1185">Reference proteome</keyword>
<accession>A0A8H3EAE3</accession>
<dbReference type="Pfam" id="PF00282">
    <property type="entry name" value="Pyridoxal_deC"/>
    <property type="match status" value="1"/>
</dbReference>
<organism evidence="7 8">
    <name type="scientific">Alectoria fallacina</name>
    <dbReference type="NCBI Taxonomy" id="1903189"/>
    <lineage>
        <taxon>Eukaryota</taxon>
        <taxon>Fungi</taxon>
        <taxon>Dikarya</taxon>
        <taxon>Ascomycota</taxon>
        <taxon>Pezizomycotina</taxon>
        <taxon>Lecanoromycetes</taxon>
        <taxon>OSLEUM clade</taxon>
        <taxon>Lecanoromycetidae</taxon>
        <taxon>Lecanorales</taxon>
        <taxon>Lecanorineae</taxon>
        <taxon>Parmeliaceae</taxon>
        <taxon>Alectoria</taxon>
    </lineage>
</organism>
<dbReference type="AlphaFoldDB" id="A0A8H3EAE3"/>
<keyword evidence="3 5" id="KW-0663">Pyridoxal phosphate</keyword>
<dbReference type="Gene3D" id="3.90.1150.10">
    <property type="entry name" value="Aspartate Aminotransferase, domain 1"/>
    <property type="match status" value="1"/>
</dbReference>
<gene>
    <name evidence="7" type="ORF">ALECFALPRED_000042</name>
</gene>
<dbReference type="OrthoDB" id="2161780at2759"/>
<dbReference type="InterPro" id="IPR015424">
    <property type="entry name" value="PyrdxlP-dep_Trfase"/>
</dbReference>
<dbReference type="PANTHER" id="PTHR11999:SF165">
    <property type="entry name" value="DECARBOXYLASE, PUTATIVE (AFU_ORTHOLOGUE AFUA_2G04980)-RELATED"/>
    <property type="match status" value="1"/>
</dbReference>
<dbReference type="GO" id="GO:0005737">
    <property type="term" value="C:cytoplasm"/>
    <property type="evidence" value="ECO:0007669"/>
    <property type="project" value="TreeGrafter"/>
</dbReference>
<evidence type="ECO:0000256" key="5">
    <source>
        <dbReference type="PIRSR" id="PIRSR602129-50"/>
    </source>
</evidence>
<evidence type="ECO:0000256" key="2">
    <source>
        <dbReference type="ARBA" id="ARBA00009533"/>
    </source>
</evidence>
<evidence type="ECO:0000256" key="6">
    <source>
        <dbReference type="RuleBase" id="RU000382"/>
    </source>
</evidence>